<reference evidence="1" key="1">
    <citation type="submission" date="2023-05" db="EMBL/GenBank/DDBJ databases">
        <title>Metabolic capabilities are highly conserved among human nasal-associated Corynebacterium species in pangenomic analyses.</title>
        <authorList>
            <person name="Tran T.H."/>
            <person name="Roberts A.Q."/>
            <person name="Escapa I.F."/>
            <person name="Gao W."/>
            <person name="Conlan S."/>
            <person name="Kong H."/>
            <person name="Segre J.A."/>
            <person name="Kelly M.S."/>
            <person name="Lemon K.P."/>
        </authorList>
    </citation>
    <scope>NUCLEOTIDE SEQUENCE</scope>
    <source>
        <strain evidence="1">KPL2773</strain>
    </source>
</reference>
<organism evidence="1 2">
    <name type="scientific">Corynebacterium pseudodiphtheriticum</name>
    <dbReference type="NCBI Taxonomy" id="37637"/>
    <lineage>
        <taxon>Bacteria</taxon>
        <taxon>Bacillati</taxon>
        <taxon>Actinomycetota</taxon>
        <taxon>Actinomycetes</taxon>
        <taxon>Mycobacteriales</taxon>
        <taxon>Corynebacteriaceae</taxon>
        <taxon>Corynebacterium</taxon>
    </lineage>
</organism>
<protein>
    <recommendedName>
        <fullName evidence="3">DUF559 domain-containing protein</fullName>
    </recommendedName>
</protein>
<dbReference type="AlphaFoldDB" id="A0AAP4BS67"/>
<accession>A0AAP4BS67</accession>
<comment type="caution">
    <text evidence="1">The sequence shown here is derived from an EMBL/GenBank/DDBJ whole genome shotgun (WGS) entry which is preliminary data.</text>
</comment>
<dbReference type="Proteomes" id="UP001224412">
    <property type="component" value="Unassembled WGS sequence"/>
</dbReference>
<evidence type="ECO:0008006" key="3">
    <source>
        <dbReference type="Google" id="ProtNLM"/>
    </source>
</evidence>
<proteinExistence type="predicted"/>
<gene>
    <name evidence="1" type="ORF">QPX42_07835</name>
</gene>
<dbReference type="RefSeq" id="WP_284588899.1">
    <property type="nucleotide sequence ID" value="NZ_JASNUC010000006.1"/>
</dbReference>
<dbReference type="SUPFAM" id="SSF52980">
    <property type="entry name" value="Restriction endonuclease-like"/>
    <property type="match status" value="1"/>
</dbReference>
<dbReference type="EMBL" id="JASNVH010000011">
    <property type="protein sequence ID" value="MDK4307445.1"/>
    <property type="molecule type" value="Genomic_DNA"/>
</dbReference>
<dbReference type="InterPro" id="IPR011335">
    <property type="entry name" value="Restrct_endonuc-II-like"/>
</dbReference>
<evidence type="ECO:0000313" key="1">
    <source>
        <dbReference type="EMBL" id="MDK4307445.1"/>
    </source>
</evidence>
<evidence type="ECO:0000313" key="2">
    <source>
        <dbReference type="Proteomes" id="UP001224412"/>
    </source>
</evidence>
<dbReference type="Gene3D" id="3.40.960.10">
    <property type="entry name" value="VSR Endonuclease"/>
    <property type="match status" value="1"/>
</dbReference>
<name>A0AAP4BS67_9CORY</name>
<sequence>MHIFRGRNAGQKAARHGAIRIANGLYLSGKPTPEQLARIMSEQWPDCALDGASAACKHLDQPLSFPLEFLRESSLPASSYFRSRRALPKGALTWDGVNICNPLQAVEAMPHDDAVAFLEAFYSGKDGRRRLHAHKQEFRRFPHQVKRALDDAIIGTDSVPERQLTRALEQHFTVRNNVKIGPYHWDLVLEGYKIAIEVDGFAYHHAENRRQFELDRHKLNDAVHRGWMPLHYTATTISHYPKFVAEHVRAIAKRKRPFARPPWLWHRLWD</sequence>